<evidence type="ECO:0000256" key="2">
    <source>
        <dbReference type="ARBA" id="ARBA00022475"/>
    </source>
</evidence>
<sequence>MEKLLLAVIVPAHNEEAHLDACLAALRLATACPELHGEPVALIVALDSCSDRSEAIALRHGAEVIAVQARNVGAARAAGAMRALSLGARWLAFTDADTLVAPDWLSTQLDLNCDAVCGTVAITDWGLHCEATRRHHDALYTDADGHRHIHGANLAVSARAYVDAGGFPPLVSSEDVALVAALQQRGARIAWSARPRVTTSARRDHRAPAGFGATLLRMAHELSRESAE</sequence>
<evidence type="ECO:0000256" key="1">
    <source>
        <dbReference type="ARBA" id="ARBA00004236"/>
    </source>
</evidence>
<dbReference type="Proteomes" id="UP001500279">
    <property type="component" value="Unassembled WGS sequence"/>
</dbReference>
<evidence type="ECO:0000256" key="3">
    <source>
        <dbReference type="ARBA" id="ARBA00022676"/>
    </source>
</evidence>
<name>A0ABP3V334_9BURK</name>
<proteinExistence type="predicted"/>
<evidence type="ECO:0000256" key="5">
    <source>
        <dbReference type="ARBA" id="ARBA00023136"/>
    </source>
</evidence>
<dbReference type="Pfam" id="PF00535">
    <property type="entry name" value="Glycos_transf_2"/>
    <property type="match status" value="1"/>
</dbReference>
<dbReference type="EMBL" id="BAAAEW010000006">
    <property type="protein sequence ID" value="GAA0745652.1"/>
    <property type="molecule type" value="Genomic_DNA"/>
</dbReference>
<reference evidence="8" key="1">
    <citation type="journal article" date="2019" name="Int. J. Syst. Evol. Microbiol.">
        <title>The Global Catalogue of Microorganisms (GCM) 10K type strain sequencing project: providing services to taxonomists for standard genome sequencing and annotation.</title>
        <authorList>
            <consortium name="The Broad Institute Genomics Platform"/>
            <consortium name="The Broad Institute Genome Sequencing Center for Infectious Disease"/>
            <person name="Wu L."/>
            <person name="Ma J."/>
        </authorList>
    </citation>
    <scope>NUCLEOTIDE SEQUENCE [LARGE SCALE GENOMIC DNA]</scope>
    <source>
        <strain evidence="8">JCM 15503</strain>
    </source>
</reference>
<dbReference type="SUPFAM" id="SSF53448">
    <property type="entry name" value="Nucleotide-diphospho-sugar transferases"/>
    <property type="match status" value="1"/>
</dbReference>
<comment type="caution">
    <text evidence="7">The sequence shown here is derived from an EMBL/GenBank/DDBJ whole genome shotgun (WGS) entry which is preliminary data.</text>
</comment>
<keyword evidence="8" id="KW-1185">Reference proteome</keyword>
<gene>
    <name evidence="7" type="ORF">GCM10009107_12200</name>
</gene>
<evidence type="ECO:0000313" key="8">
    <source>
        <dbReference type="Proteomes" id="UP001500279"/>
    </source>
</evidence>
<dbReference type="Gene3D" id="3.90.550.10">
    <property type="entry name" value="Spore Coat Polysaccharide Biosynthesis Protein SpsA, Chain A"/>
    <property type="match status" value="1"/>
</dbReference>
<feature type="domain" description="Glycosyltransferase 2-like" evidence="6">
    <location>
        <begin position="8"/>
        <end position="120"/>
    </location>
</feature>
<evidence type="ECO:0000313" key="7">
    <source>
        <dbReference type="EMBL" id="GAA0745652.1"/>
    </source>
</evidence>
<accession>A0ABP3V334</accession>
<keyword evidence="3" id="KW-0328">Glycosyltransferase</keyword>
<protein>
    <submittedName>
        <fullName evidence="7">Glycosyltransferase</fullName>
    </submittedName>
</protein>
<evidence type="ECO:0000256" key="4">
    <source>
        <dbReference type="ARBA" id="ARBA00022679"/>
    </source>
</evidence>
<keyword evidence="5" id="KW-0472">Membrane</keyword>
<dbReference type="InterPro" id="IPR001173">
    <property type="entry name" value="Glyco_trans_2-like"/>
</dbReference>
<comment type="subcellular location">
    <subcellularLocation>
        <location evidence="1">Cell membrane</location>
    </subcellularLocation>
</comment>
<evidence type="ECO:0000259" key="6">
    <source>
        <dbReference type="Pfam" id="PF00535"/>
    </source>
</evidence>
<dbReference type="PANTHER" id="PTHR43646:SF2">
    <property type="entry name" value="GLYCOSYLTRANSFERASE 2-LIKE DOMAIN-CONTAINING PROTEIN"/>
    <property type="match status" value="1"/>
</dbReference>
<keyword evidence="2" id="KW-1003">Cell membrane</keyword>
<organism evidence="7 8">
    <name type="scientific">Ideonella azotifigens</name>
    <dbReference type="NCBI Taxonomy" id="513160"/>
    <lineage>
        <taxon>Bacteria</taxon>
        <taxon>Pseudomonadati</taxon>
        <taxon>Pseudomonadota</taxon>
        <taxon>Betaproteobacteria</taxon>
        <taxon>Burkholderiales</taxon>
        <taxon>Sphaerotilaceae</taxon>
        <taxon>Ideonella</taxon>
    </lineage>
</organism>
<dbReference type="PANTHER" id="PTHR43646">
    <property type="entry name" value="GLYCOSYLTRANSFERASE"/>
    <property type="match status" value="1"/>
</dbReference>
<dbReference type="InterPro" id="IPR029044">
    <property type="entry name" value="Nucleotide-diphossugar_trans"/>
</dbReference>
<keyword evidence="4" id="KW-0808">Transferase</keyword>